<dbReference type="EMBL" id="EU652318">
    <property type="protein sequence ID" value="ACD37591.1"/>
    <property type="molecule type" value="Genomic_DNA"/>
</dbReference>
<dbReference type="AlphaFoldDB" id="B2ZFC1"/>
<sequence>MTSIDEQIRQRTTTTTTKKSIFSACCSCSKSSTSETSEGFFKRIQFFKAKKRQSIARKQQLAATLANETNNSTTPRSPSDSMSESERLFNESNEPDLSSVFASSPYPTGGGRSSSSTAYSPRRIRTSRSIPLLNRHRENSTNRNDLTTYSFTDIEIASTLTDEKRLESIVQTDESRPRDFSSIATNLSAFSTQSLLKKLLDKAQVLNEYYNEYSHRTDEPMIERKRSSDESIRKKLRRKRSSFNENFSTESSRFNLYADEDNVLKELIRFNNDIDLILSRLEMEGENCQGNLSTTNPMMTTTTTTNNSIYRSDDSGLAGSPSMPPVDQ</sequence>
<feature type="compositionally biased region" description="Polar residues" evidence="1">
    <location>
        <begin position="90"/>
        <end position="106"/>
    </location>
</feature>
<accession>B2ZFC1</accession>
<feature type="region of interest" description="Disordered" evidence="1">
    <location>
        <begin position="58"/>
        <end position="129"/>
    </location>
</feature>
<proteinExistence type="predicted"/>
<feature type="region of interest" description="Disordered" evidence="1">
    <location>
        <begin position="290"/>
        <end position="328"/>
    </location>
</feature>
<evidence type="ECO:0000256" key="1">
    <source>
        <dbReference type="SAM" id="MobiDB-lite"/>
    </source>
</evidence>
<protein>
    <submittedName>
        <fullName evidence="2">Uncharacterized protein</fullName>
    </submittedName>
</protein>
<organism evidence="2">
    <name type="scientific">Philodina roseola</name>
    <name type="common">Rotifer</name>
    <dbReference type="NCBI Taxonomy" id="96448"/>
    <lineage>
        <taxon>Eukaryota</taxon>
        <taxon>Metazoa</taxon>
        <taxon>Spiralia</taxon>
        <taxon>Gnathifera</taxon>
        <taxon>Rotifera</taxon>
        <taxon>Eurotatoria</taxon>
        <taxon>Bdelloidea</taxon>
        <taxon>Philodinida</taxon>
        <taxon>Philodinidae</taxon>
        <taxon>Philodina</taxon>
    </lineage>
</organism>
<name>B2ZFC1_PHIRO</name>
<feature type="compositionally biased region" description="Low complexity" evidence="1">
    <location>
        <begin position="294"/>
        <end position="307"/>
    </location>
</feature>
<evidence type="ECO:0000313" key="2">
    <source>
        <dbReference type="EMBL" id="ACD37591.1"/>
    </source>
</evidence>
<feature type="compositionally biased region" description="Polar residues" evidence="1">
    <location>
        <begin position="66"/>
        <end position="82"/>
    </location>
</feature>
<reference evidence="2" key="1">
    <citation type="journal article" date="2009" name="Mol. Biol. Evol.">
        <title>Degenerate tetraploidy was established before bdelloid rotifer families diverged.</title>
        <authorList>
            <person name="Hur J.H."/>
            <person name="Van Doninck K."/>
            <person name="Mandigo M.L."/>
            <person name="Meselson M."/>
        </authorList>
    </citation>
    <scope>NUCLEOTIDE SEQUENCE</scope>
    <source>
        <strain evidence="2">Prhis-3</strain>
    </source>
</reference>
<reference evidence="2" key="2">
    <citation type="journal article" date="2009" name="PLoS Genet.">
        <title>Phylogenomics of unusual histone H2A Variants in Bdelloid rotifers.</title>
        <authorList>
            <person name="Van Doninck K."/>
            <person name="Mandigo M.L."/>
            <person name="Hur J.H."/>
            <person name="Wang P."/>
            <person name="Guglielmini J."/>
            <person name="Milinkovitch M.C."/>
            <person name="Lane W.S."/>
            <person name="Meselson M."/>
        </authorList>
    </citation>
    <scope>NUCLEOTIDE SEQUENCE</scope>
    <source>
        <strain evidence="2">Prhis-3</strain>
    </source>
</reference>